<evidence type="ECO:0000313" key="4">
    <source>
        <dbReference type="Proteomes" id="UP000051461"/>
    </source>
</evidence>
<dbReference type="GO" id="GO:0016787">
    <property type="term" value="F:hydrolase activity"/>
    <property type="evidence" value="ECO:0007669"/>
    <property type="project" value="UniProtKB-KW"/>
</dbReference>
<proteinExistence type="predicted"/>
<dbReference type="PANTHER" id="PTHR43283:SF11">
    <property type="entry name" value="BETA-LACTAMASE-RELATED DOMAIN-CONTAINING PROTEIN"/>
    <property type="match status" value="1"/>
</dbReference>
<name>A0A0R1GY57_9LACO</name>
<reference evidence="3 4" key="1">
    <citation type="journal article" date="2015" name="Genome Announc.">
        <title>Expanding the biotechnology potential of lactobacilli through comparative genomics of 213 strains and associated genera.</title>
        <authorList>
            <person name="Sun Z."/>
            <person name="Harris H.M."/>
            <person name="McCann A."/>
            <person name="Guo C."/>
            <person name="Argimon S."/>
            <person name="Zhang W."/>
            <person name="Yang X."/>
            <person name="Jeffery I.B."/>
            <person name="Cooney J.C."/>
            <person name="Kagawa T.F."/>
            <person name="Liu W."/>
            <person name="Song Y."/>
            <person name="Salvetti E."/>
            <person name="Wrobel A."/>
            <person name="Rasinkangas P."/>
            <person name="Parkhill J."/>
            <person name="Rea M.C."/>
            <person name="O'Sullivan O."/>
            <person name="Ritari J."/>
            <person name="Douillard F.P."/>
            <person name="Paul Ross R."/>
            <person name="Yang R."/>
            <person name="Briner A.E."/>
            <person name="Felis G.E."/>
            <person name="de Vos W.M."/>
            <person name="Barrangou R."/>
            <person name="Klaenhammer T.R."/>
            <person name="Caufield P.W."/>
            <person name="Cui Y."/>
            <person name="Zhang H."/>
            <person name="O'Toole P.W."/>
        </authorList>
    </citation>
    <scope>NUCLEOTIDE SEQUENCE [LARGE SCALE GENOMIC DNA]</scope>
    <source>
        <strain evidence="3 4">DSM 20003</strain>
    </source>
</reference>
<dbReference type="SUPFAM" id="SSF56601">
    <property type="entry name" value="beta-lactamase/transpeptidase-like"/>
    <property type="match status" value="1"/>
</dbReference>
<evidence type="ECO:0000256" key="1">
    <source>
        <dbReference type="ARBA" id="ARBA00022801"/>
    </source>
</evidence>
<dbReference type="InterPro" id="IPR012338">
    <property type="entry name" value="Beta-lactam/transpept-like"/>
</dbReference>
<dbReference type="PANTHER" id="PTHR43283">
    <property type="entry name" value="BETA-LACTAMASE-RELATED"/>
    <property type="match status" value="1"/>
</dbReference>
<dbReference type="Pfam" id="PF00144">
    <property type="entry name" value="Beta-lactamase"/>
    <property type="match status" value="1"/>
</dbReference>
<dbReference type="STRING" id="1423726.FC07_GL002759"/>
<accession>A0A0R1GY57</accession>
<dbReference type="AlphaFoldDB" id="A0A0R1GY57"/>
<dbReference type="InterPro" id="IPR050789">
    <property type="entry name" value="Diverse_Enzym_Activities"/>
</dbReference>
<sequence length="337" mass="37804">MYSKTKAAIQTLIQKQVIPGAQVAFMQADHVTTYCWGAAQTYPQRQPLYPNQLYDLASLTKVIGTTTLILQLVEQGRLQLTDPVQRYLPAVKDQRIQIWHLLTHTANFTGYIPHRNKLPADQLKTALLGLTFGDQVGQVVKYSDIGLIYCGWIIETFYHQPIQTVIQHQVLQPLGMAQSTFQPDPALCVPTAYEPQGRGLLQGVVHDPKAFILKAHCGSAGLFAPLSDLIQFGHFMLGDLKVSQPILQRLTIERLPQDATHCQGERGIGWDLLASHTADQHWLLYHTGYVGHVLLFDLQQHTGFIFLSNRIHPTAPNEAFIPLRDQLVATYLTENAE</sequence>
<feature type="domain" description="Beta-lactamase-related" evidence="2">
    <location>
        <begin position="7"/>
        <end position="317"/>
    </location>
</feature>
<dbReference type="PATRIC" id="fig|1423726.3.peg.2869"/>
<dbReference type="Proteomes" id="UP000051461">
    <property type="component" value="Unassembled WGS sequence"/>
</dbReference>
<gene>
    <name evidence="3" type="ORF">FC07_GL002759</name>
</gene>
<dbReference type="Gene3D" id="3.40.710.10">
    <property type="entry name" value="DD-peptidase/beta-lactamase superfamily"/>
    <property type="match status" value="1"/>
</dbReference>
<dbReference type="OrthoDB" id="9803467at2"/>
<keyword evidence="1" id="KW-0378">Hydrolase</keyword>
<dbReference type="RefSeq" id="WP_057904416.1">
    <property type="nucleotide sequence ID" value="NZ_AZDA01000046.1"/>
</dbReference>
<dbReference type="InterPro" id="IPR001466">
    <property type="entry name" value="Beta-lactam-related"/>
</dbReference>
<keyword evidence="4" id="KW-1185">Reference proteome</keyword>
<protein>
    <recommendedName>
        <fullName evidence="2">Beta-lactamase-related domain-containing protein</fullName>
    </recommendedName>
</protein>
<organism evidence="3 4">
    <name type="scientific">Loigolactobacillus bifermentans DSM 20003</name>
    <dbReference type="NCBI Taxonomy" id="1423726"/>
    <lineage>
        <taxon>Bacteria</taxon>
        <taxon>Bacillati</taxon>
        <taxon>Bacillota</taxon>
        <taxon>Bacilli</taxon>
        <taxon>Lactobacillales</taxon>
        <taxon>Lactobacillaceae</taxon>
        <taxon>Loigolactobacillus</taxon>
    </lineage>
</organism>
<dbReference type="EMBL" id="AZDA01000046">
    <property type="protein sequence ID" value="KRK39039.1"/>
    <property type="molecule type" value="Genomic_DNA"/>
</dbReference>
<evidence type="ECO:0000259" key="2">
    <source>
        <dbReference type="Pfam" id="PF00144"/>
    </source>
</evidence>
<comment type="caution">
    <text evidence="3">The sequence shown here is derived from an EMBL/GenBank/DDBJ whole genome shotgun (WGS) entry which is preliminary data.</text>
</comment>
<evidence type="ECO:0000313" key="3">
    <source>
        <dbReference type="EMBL" id="KRK39039.1"/>
    </source>
</evidence>